<evidence type="ECO:0000313" key="7">
    <source>
        <dbReference type="Proteomes" id="UP000031668"/>
    </source>
</evidence>
<dbReference type="InterPro" id="IPR018170">
    <property type="entry name" value="Aldo/ket_reductase_CS"/>
</dbReference>
<sequence>MSSSIPKSGMIGMPMIGFGTWQIPNESAETLVAAAIKAGYNHIDCAHIYGNEAEIGNAFSKVPNRKDLYVVSKLWSTDHFPHRVSPACQTTLENLKLDYLDVYLIHIPFRFSEQNEPLYCKKEWVMETWREMVKLKESGKAKHIGVSNFTTTKLQWLLEEGEKPENNQVELHPYLPQNKLVRFCKDNRIEITAYSPLGSPNTKMEQAGITLPTIPKIIEDPVIDSIAKSHKATPAQVLLKWGMLRGSPVLVKSSSESRMKENLESLNLQLTEQDMNSIANINTKYRYVQAKGLVPPGPFESKIWDDEYFN</sequence>
<dbReference type="InterPro" id="IPR023210">
    <property type="entry name" value="NADP_OxRdtase_dom"/>
</dbReference>
<name>A0A0C2N7I9_THEKT</name>
<evidence type="ECO:0000256" key="3">
    <source>
        <dbReference type="PIRSR" id="PIRSR000097-2"/>
    </source>
</evidence>
<dbReference type="Gene3D" id="3.20.20.100">
    <property type="entry name" value="NADP-dependent oxidoreductase domain"/>
    <property type="match status" value="1"/>
</dbReference>
<dbReference type="EMBL" id="JWZT01001302">
    <property type="protein sequence ID" value="KII72310.1"/>
    <property type="molecule type" value="Genomic_DNA"/>
</dbReference>
<dbReference type="InterPro" id="IPR036812">
    <property type="entry name" value="NAD(P)_OxRdtase_dom_sf"/>
</dbReference>
<comment type="caution">
    <text evidence="6">The sequence shown here is derived from an EMBL/GenBank/DDBJ whole genome shotgun (WGS) entry which is preliminary data.</text>
</comment>
<evidence type="ECO:0000256" key="1">
    <source>
        <dbReference type="ARBA" id="ARBA00023002"/>
    </source>
</evidence>
<dbReference type="PROSITE" id="PS00062">
    <property type="entry name" value="ALDOKETO_REDUCTASE_2"/>
    <property type="match status" value="1"/>
</dbReference>
<dbReference type="OrthoDB" id="416253at2759"/>
<evidence type="ECO:0000256" key="4">
    <source>
        <dbReference type="PIRSR" id="PIRSR000097-3"/>
    </source>
</evidence>
<evidence type="ECO:0000313" key="6">
    <source>
        <dbReference type="EMBL" id="KII72310.1"/>
    </source>
</evidence>
<feature type="site" description="Lowers pKa of active site Tyr" evidence="4">
    <location>
        <position position="73"/>
    </location>
</feature>
<feature type="active site" description="Proton donor" evidence="2">
    <location>
        <position position="49"/>
    </location>
</feature>
<keyword evidence="1" id="KW-0560">Oxidoreductase</keyword>
<dbReference type="PRINTS" id="PR00069">
    <property type="entry name" value="ALDKETRDTASE"/>
</dbReference>
<evidence type="ECO:0000259" key="5">
    <source>
        <dbReference type="Pfam" id="PF00248"/>
    </source>
</evidence>
<accession>A0A0C2N7I9</accession>
<dbReference type="SUPFAM" id="SSF51430">
    <property type="entry name" value="NAD(P)-linked oxidoreductase"/>
    <property type="match status" value="1"/>
</dbReference>
<dbReference type="FunFam" id="3.20.20.100:FF:000002">
    <property type="entry name" value="2,5-diketo-D-gluconic acid reductase A"/>
    <property type="match status" value="1"/>
</dbReference>
<protein>
    <submittedName>
        <fullName evidence="6">Aldo-keto reductase family 1 member C1</fullName>
    </submittedName>
</protein>
<dbReference type="InterPro" id="IPR020471">
    <property type="entry name" value="AKR"/>
</dbReference>
<gene>
    <name evidence="6" type="ORF">RF11_10113</name>
</gene>
<dbReference type="PANTHER" id="PTHR11732">
    <property type="entry name" value="ALDO/KETO REDUCTASE"/>
    <property type="match status" value="1"/>
</dbReference>
<dbReference type="AlphaFoldDB" id="A0A0C2N7I9"/>
<dbReference type="GO" id="GO:0016616">
    <property type="term" value="F:oxidoreductase activity, acting on the CH-OH group of donors, NAD or NADP as acceptor"/>
    <property type="evidence" value="ECO:0007669"/>
    <property type="project" value="UniProtKB-ARBA"/>
</dbReference>
<organism evidence="6 7">
    <name type="scientific">Thelohanellus kitauei</name>
    <name type="common">Myxosporean</name>
    <dbReference type="NCBI Taxonomy" id="669202"/>
    <lineage>
        <taxon>Eukaryota</taxon>
        <taxon>Metazoa</taxon>
        <taxon>Cnidaria</taxon>
        <taxon>Myxozoa</taxon>
        <taxon>Myxosporea</taxon>
        <taxon>Bivalvulida</taxon>
        <taxon>Platysporina</taxon>
        <taxon>Myxobolidae</taxon>
        <taxon>Thelohanellus</taxon>
    </lineage>
</organism>
<feature type="binding site" evidence="3">
    <location>
        <position position="106"/>
    </location>
    <ligand>
        <name>substrate</name>
    </ligand>
</feature>
<proteinExistence type="predicted"/>
<dbReference type="PIRSF" id="PIRSF000097">
    <property type="entry name" value="AKR"/>
    <property type="match status" value="1"/>
</dbReference>
<evidence type="ECO:0000256" key="2">
    <source>
        <dbReference type="PIRSR" id="PIRSR000097-1"/>
    </source>
</evidence>
<keyword evidence="7" id="KW-1185">Reference proteome</keyword>
<dbReference type="Pfam" id="PF00248">
    <property type="entry name" value="Aldo_ket_red"/>
    <property type="match status" value="1"/>
</dbReference>
<feature type="domain" description="NADP-dependent oxidoreductase" evidence="5">
    <location>
        <begin position="16"/>
        <end position="282"/>
    </location>
</feature>
<reference evidence="6 7" key="1">
    <citation type="journal article" date="2014" name="Genome Biol. Evol.">
        <title>The genome of the myxosporean Thelohanellus kitauei shows adaptations to nutrient acquisition within its fish host.</title>
        <authorList>
            <person name="Yang Y."/>
            <person name="Xiong J."/>
            <person name="Zhou Z."/>
            <person name="Huo F."/>
            <person name="Miao W."/>
            <person name="Ran C."/>
            <person name="Liu Y."/>
            <person name="Zhang J."/>
            <person name="Feng J."/>
            <person name="Wang M."/>
            <person name="Wang M."/>
            <person name="Wang L."/>
            <person name="Yao B."/>
        </authorList>
    </citation>
    <scope>NUCLEOTIDE SEQUENCE [LARGE SCALE GENOMIC DNA]</scope>
    <source>
        <strain evidence="6">Wuqing</strain>
    </source>
</reference>
<dbReference type="Proteomes" id="UP000031668">
    <property type="component" value="Unassembled WGS sequence"/>
</dbReference>